<keyword evidence="1" id="KW-1133">Transmembrane helix</keyword>
<proteinExistence type="predicted"/>
<feature type="transmembrane region" description="Helical" evidence="1">
    <location>
        <begin position="57"/>
        <end position="75"/>
    </location>
</feature>
<keyword evidence="1" id="KW-0472">Membrane</keyword>
<dbReference type="EMBL" id="FQUG01000003">
    <property type="protein sequence ID" value="SHE58344.1"/>
    <property type="molecule type" value="Genomic_DNA"/>
</dbReference>
<keyword evidence="1" id="KW-0812">Transmembrane</keyword>
<organism evidence="2 3">
    <name type="scientific">Schwartzia succinivorans DSM 10502</name>
    <dbReference type="NCBI Taxonomy" id="1123243"/>
    <lineage>
        <taxon>Bacteria</taxon>
        <taxon>Bacillati</taxon>
        <taxon>Bacillota</taxon>
        <taxon>Negativicutes</taxon>
        <taxon>Selenomonadales</taxon>
        <taxon>Selenomonadaceae</taxon>
        <taxon>Schwartzia</taxon>
    </lineage>
</organism>
<evidence type="ECO:0000313" key="2">
    <source>
        <dbReference type="EMBL" id="SHE58344.1"/>
    </source>
</evidence>
<accession>A0A1M4UNS5</accession>
<dbReference type="STRING" id="1123243.SAMN02745190_00729"/>
<evidence type="ECO:0000313" key="3">
    <source>
        <dbReference type="Proteomes" id="UP000184404"/>
    </source>
</evidence>
<dbReference type="AlphaFoldDB" id="A0A1M4UNS5"/>
<reference evidence="2 3" key="1">
    <citation type="submission" date="2016-11" db="EMBL/GenBank/DDBJ databases">
        <authorList>
            <person name="Jaros S."/>
            <person name="Januszkiewicz K."/>
            <person name="Wedrychowicz H."/>
        </authorList>
    </citation>
    <scope>NUCLEOTIDE SEQUENCE [LARGE SCALE GENOMIC DNA]</scope>
    <source>
        <strain evidence="2 3">DSM 10502</strain>
    </source>
</reference>
<dbReference type="Proteomes" id="UP000184404">
    <property type="component" value="Unassembled WGS sequence"/>
</dbReference>
<evidence type="ECO:0000256" key="1">
    <source>
        <dbReference type="SAM" id="Phobius"/>
    </source>
</evidence>
<dbReference type="RefSeq" id="WP_072934834.1">
    <property type="nucleotide sequence ID" value="NZ_FQUG01000003.1"/>
</dbReference>
<sequence>MLTASYLSQPPLTEVGDILCRVISALLAVGMILCVIAIACLAVGIPVVDFVIPMGELFFIPAVYFIALSEAYFMTKLLQYEEAENQIY</sequence>
<feature type="transmembrane region" description="Helical" evidence="1">
    <location>
        <begin position="22"/>
        <end position="45"/>
    </location>
</feature>
<keyword evidence="3" id="KW-1185">Reference proteome</keyword>
<name>A0A1M4UNS5_9FIRM</name>
<protein>
    <submittedName>
        <fullName evidence="2">Uncharacterized protein</fullName>
    </submittedName>
</protein>
<gene>
    <name evidence="2" type="ORF">SAMN02745190_00729</name>
</gene>